<dbReference type="InterPro" id="IPR029044">
    <property type="entry name" value="Nucleotide-diphossugar_trans"/>
</dbReference>
<proteinExistence type="predicted"/>
<gene>
    <name evidence="2" type="ORF">K4G66_15190</name>
</gene>
<accession>A0AA49JJX6</accession>
<reference evidence="2" key="2">
    <citation type="journal article" date="2024" name="Antonie Van Leeuwenhoek">
        <title>Roseihalotalea indica gen. nov., sp. nov., a halophilic Bacteroidetes from mesopelagic Southwest Indian Ocean with higher carbohydrate metabolic potential.</title>
        <authorList>
            <person name="Chen B."/>
            <person name="Zhang M."/>
            <person name="Lin D."/>
            <person name="Ye J."/>
            <person name="Tang K."/>
        </authorList>
    </citation>
    <scope>NUCLEOTIDE SEQUENCE</scope>
    <source>
        <strain evidence="2">TK19036</strain>
    </source>
</reference>
<dbReference type="PANTHER" id="PTHR43685">
    <property type="entry name" value="GLYCOSYLTRANSFERASE"/>
    <property type="match status" value="1"/>
</dbReference>
<protein>
    <submittedName>
        <fullName evidence="2">Glycosyltransferase family A protein</fullName>
    </submittedName>
</protein>
<dbReference type="SUPFAM" id="SSF53448">
    <property type="entry name" value="Nucleotide-diphospho-sugar transferases"/>
    <property type="match status" value="1"/>
</dbReference>
<dbReference type="InterPro" id="IPR050834">
    <property type="entry name" value="Glycosyltransf_2"/>
</dbReference>
<name>A0AA49JJX6_9BACT</name>
<dbReference type="CDD" id="cd00761">
    <property type="entry name" value="Glyco_tranf_GTA_type"/>
    <property type="match status" value="1"/>
</dbReference>
<dbReference type="AlphaFoldDB" id="A0AA49JJX6"/>
<dbReference type="InterPro" id="IPR001173">
    <property type="entry name" value="Glyco_trans_2-like"/>
</dbReference>
<dbReference type="Pfam" id="PF00535">
    <property type="entry name" value="Glycos_transf_2"/>
    <property type="match status" value="1"/>
</dbReference>
<dbReference type="Gene3D" id="3.90.550.10">
    <property type="entry name" value="Spore Coat Polysaccharide Biosynthesis Protein SpsA, Chain A"/>
    <property type="match status" value="1"/>
</dbReference>
<feature type="domain" description="Glycosyltransferase 2-like" evidence="1">
    <location>
        <begin position="7"/>
        <end position="135"/>
    </location>
</feature>
<organism evidence="2">
    <name type="scientific">Roseihalotalea indica</name>
    <dbReference type="NCBI Taxonomy" id="2867963"/>
    <lineage>
        <taxon>Bacteria</taxon>
        <taxon>Pseudomonadati</taxon>
        <taxon>Bacteroidota</taxon>
        <taxon>Cytophagia</taxon>
        <taxon>Cytophagales</taxon>
        <taxon>Catalimonadaceae</taxon>
        <taxon>Roseihalotalea</taxon>
    </lineage>
</organism>
<sequence length="344" mass="40290">MKPYIAVIIPLFNRVDLVKETLHSLQAQTFQYWEAIVVDDGSTDGSYELVQQLAQQDHRIKLLRRQREPKGAPTCRNIGAHHAQSDYLIFLDSDDILAPFCLQQRAGALAQNPGFDFLVFSMLLFNHKAGDTNTLWNIATTEDDLSRFLRTDAPWQTSCPVFQRHFFLQAGGFDEALPYWQDYELHTRLLIKGATYKKMMQLPPDCYYRKHDKTISQQRVASPKRLELMTRVYKELCIMLEAQGALNKHHLKQIRSMFFKLSVNQVLDFKNIYRGLEVWSFCYTKKWENEYRYTIGYWALSMYFLKLTLRKNSALFSIIAKLLLRILPKNYRIAKVEIGKHSQA</sequence>
<dbReference type="EMBL" id="CP120682">
    <property type="protein sequence ID" value="WKN40037.1"/>
    <property type="molecule type" value="Genomic_DNA"/>
</dbReference>
<dbReference type="PANTHER" id="PTHR43685:SF3">
    <property type="entry name" value="SLR2126 PROTEIN"/>
    <property type="match status" value="1"/>
</dbReference>
<evidence type="ECO:0000259" key="1">
    <source>
        <dbReference type="Pfam" id="PF00535"/>
    </source>
</evidence>
<evidence type="ECO:0000313" key="2">
    <source>
        <dbReference type="EMBL" id="WKN40037.1"/>
    </source>
</evidence>
<reference evidence="2" key="1">
    <citation type="journal article" date="2023" name="Comput. Struct. Biotechnol. J.">
        <title>Discovery of a novel marine Bacteroidetes with a rich repertoire of carbohydrate-active enzymes.</title>
        <authorList>
            <person name="Chen B."/>
            <person name="Liu G."/>
            <person name="Chen Q."/>
            <person name="Wang H."/>
            <person name="Liu L."/>
            <person name="Tang K."/>
        </authorList>
    </citation>
    <scope>NUCLEOTIDE SEQUENCE</scope>
    <source>
        <strain evidence="2">TK19036</strain>
    </source>
</reference>